<comment type="caution">
    <text evidence="2">The sequence shown here is derived from an EMBL/GenBank/DDBJ whole genome shotgun (WGS) entry which is preliminary data.</text>
</comment>
<evidence type="ECO:0000256" key="1">
    <source>
        <dbReference type="SAM" id="MobiDB-lite"/>
    </source>
</evidence>
<evidence type="ECO:0000313" key="3">
    <source>
        <dbReference type="Proteomes" id="UP000639772"/>
    </source>
</evidence>
<dbReference type="Proteomes" id="UP000639772">
    <property type="component" value="Unassembled WGS sequence"/>
</dbReference>
<feature type="region of interest" description="Disordered" evidence="1">
    <location>
        <begin position="1"/>
        <end position="34"/>
    </location>
</feature>
<sequence length="72" mass="8334">MSWARSKPHLPSFLNSRRKITSQSESKNMREATVSRHMEALSRTSKMIVSLVSKPCFGEKLNNKKARRMPEE</sequence>
<proteinExistence type="predicted"/>
<evidence type="ECO:0000313" key="2">
    <source>
        <dbReference type="EMBL" id="KAG0495267.1"/>
    </source>
</evidence>
<reference evidence="2 3" key="1">
    <citation type="journal article" date="2020" name="Nat. Food">
        <title>A phased Vanilla planifolia genome enables genetic improvement of flavour and production.</title>
        <authorList>
            <person name="Hasing T."/>
            <person name="Tang H."/>
            <person name="Brym M."/>
            <person name="Khazi F."/>
            <person name="Huang T."/>
            <person name="Chambers A.H."/>
        </authorList>
    </citation>
    <scope>NUCLEOTIDE SEQUENCE [LARGE SCALE GENOMIC DNA]</scope>
    <source>
        <tissue evidence="2">Leaf</tissue>
    </source>
</reference>
<organism evidence="2 3">
    <name type="scientific">Vanilla planifolia</name>
    <name type="common">Vanilla</name>
    <dbReference type="NCBI Taxonomy" id="51239"/>
    <lineage>
        <taxon>Eukaryota</taxon>
        <taxon>Viridiplantae</taxon>
        <taxon>Streptophyta</taxon>
        <taxon>Embryophyta</taxon>
        <taxon>Tracheophyta</taxon>
        <taxon>Spermatophyta</taxon>
        <taxon>Magnoliopsida</taxon>
        <taxon>Liliopsida</taxon>
        <taxon>Asparagales</taxon>
        <taxon>Orchidaceae</taxon>
        <taxon>Vanilloideae</taxon>
        <taxon>Vanilleae</taxon>
        <taxon>Vanilla</taxon>
    </lineage>
</organism>
<accession>A0A835S0B7</accession>
<protein>
    <submittedName>
        <fullName evidence="2">Uncharacterized protein</fullName>
    </submittedName>
</protein>
<gene>
    <name evidence="2" type="ORF">HPP92_006261</name>
</gene>
<dbReference type="AlphaFoldDB" id="A0A835S0B7"/>
<name>A0A835S0B7_VANPL</name>
<dbReference type="EMBL" id="JADCNM010000002">
    <property type="protein sequence ID" value="KAG0495267.1"/>
    <property type="molecule type" value="Genomic_DNA"/>
</dbReference>